<dbReference type="STRING" id="1397694.GCA_000702585_01598"/>
<dbReference type="Pfam" id="PF26326">
    <property type="entry name" value="YtzJ"/>
    <property type="match status" value="1"/>
</dbReference>
<proteinExistence type="predicted"/>
<dbReference type="EMBL" id="UGGP01000001">
    <property type="protein sequence ID" value="STO07735.1"/>
    <property type="molecule type" value="Genomic_DNA"/>
</dbReference>
<dbReference type="AlphaFoldDB" id="A0A377FTF5"/>
<dbReference type="OrthoDB" id="2679903at2"/>
<accession>A0A377FTF5</accession>
<gene>
    <name evidence="1" type="ORF">NCTC13163_01090</name>
</gene>
<protein>
    <submittedName>
        <fullName evidence="1">Uncharacterized protein</fullName>
    </submittedName>
</protein>
<sequence length="63" mass="7399">MIINRGQIARDKLSDLQNGQTVFADSPEIIDRLRKYITEYQLDVVEDVTDRGTWFIPKEEETK</sequence>
<dbReference type="RefSeq" id="WP_024371372.1">
    <property type="nucleotide sequence ID" value="NZ_UGGP01000001.1"/>
</dbReference>
<organism evidence="1 2">
    <name type="scientific">Exiguobacterium aurantiacum</name>
    <dbReference type="NCBI Taxonomy" id="33987"/>
    <lineage>
        <taxon>Bacteria</taxon>
        <taxon>Bacillati</taxon>
        <taxon>Bacillota</taxon>
        <taxon>Bacilli</taxon>
        <taxon>Bacillales</taxon>
        <taxon>Bacillales Family XII. Incertae Sedis</taxon>
        <taxon>Exiguobacterium</taxon>
    </lineage>
</organism>
<evidence type="ECO:0000313" key="1">
    <source>
        <dbReference type="EMBL" id="STO07735.1"/>
    </source>
</evidence>
<dbReference type="InterPro" id="IPR058867">
    <property type="entry name" value="YtzJ"/>
</dbReference>
<name>A0A377FTF5_9BACL</name>
<reference evidence="1 2" key="1">
    <citation type="submission" date="2018-06" db="EMBL/GenBank/DDBJ databases">
        <authorList>
            <consortium name="Pathogen Informatics"/>
            <person name="Doyle S."/>
        </authorList>
    </citation>
    <scope>NUCLEOTIDE SEQUENCE [LARGE SCALE GENOMIC DNA]</scope>
    <source>
        <strain evidence="1 2">NCTC13163</strain>
    </source>
</reference>
<evidence type="ECO:0000313" key="2">
    <source>
        <dbReference type="Proteomes" id="UP000254060"/>
    </source>
</evidence>
<dbReference type="Proteomes" id="UP000254060">
    <property type="component" value="Unassembled WGS sequence"/>
</dbReference>